<dbReference type="Pfam" id="PF08858">
    <property type="entry name" value="IDEAL"/>
    <property type="match status" value="1"/>
</dbReference>
<dbReference type="Proteomes" id="UP000067625">
    <property type="component" value="Chromosome"/>
</dbReference>
<dbReference type="AlphaFoldDB" id="A0A0M4FSM3"/>
<accession>A0A0M4FSM3</accession>
<feature type="domain" description="IDEAL" evidence="1">
    <location>
        <begin position="25"/>
        <end position="61"/>
    </location>
</feature>
<sequence>MKRNLLNTSPQPEVNGMNSELAEMVLNKALRDFRKEQIRKEIDQSLQNRNKEEFLRLTEELKNIS</sequence>
<organism evidence="2 3">
    <name type="scientific">Bacillus gobiensis</name>
    <dbReference type="NCBI Taxonomy" id="1441095"/>
    <lineage>
        <taxon>Bacteria</taxon>
        <taxon>Bacillati</taxon>
        <taxon>Bacillota</taxon>
        <taxon>Bacilli</taxon>
        <taxon>Bacillales</taxon>
        <taxon>Bacillaceae</taxon>
        <taxon>Bacillus</taxon>
    </lineage>
</organism>
<dbReference type="OrthoDB" id="2916442at2"/>
<dbReference type="InterPro" id="IPR027393">
    <property type="entry name" value="Virus_scaffolding_prot_C"/>
</dbReference>
<dbReference type="RefSeq" id="WP_053604359.1">
    <property type="nucleotide sequence ID" value="NZ_CP012600.1"/>
</dbReference>
<reference evidence="3" key="1">
    <citation type="submission" date="2015-08" db="EMBL/GenBank/DDBJ databases">
        <title>Genome sequencing project for genomic taxonomy and phylogenomics of Bacillus-like bacteria.</title>
        <authorList>
            <person name="Liu B."/>
            <person name="Wang J."/>
            <person name="Zhu Y."/>
            <person name="Liu G."/>
            <person name="Chen Q."/>
            <person name="Chen Z."/>
            <person name="Lan J."/>
            <person name="Che J."/>
            <person name="Ge C."/>
            <person name="Shi H."/>
            <person name="Pan Z."/>
            <person name="Liu X."/>
        </authorList>
    </citation>
    <scope>NUCLEOTIDE SEQUENCE [LARGE SCALE GENOMIC DNA]</scope>
    <source>
        <strain evidence="3">FJAT-4402</strain>
    </source>
</reference>
<protein>
    <submittedName>
        <fullName evidence="2">Phosphoesterase</fullName>
    </submittedName>
</protein>
<dbReference type="InterPro" id="IPR014957">
    <property type="entry name" value="IDEAL_dom"/>
</dbReference>
<proteinExistence type="predicted"/>
<evidence type="ECO:0000313" key="3">
    <source>
        <dbReference type="Proteomes" id="UP000067625"/>
    </source>
</evidence>
<gene>
    <name evidence="2" type="ORF">AM592_13965</name>
</gene>
<evidence type="ECO:0000259" key="1">
    <source>
        <dbReference type="SMART" id="SM00914"/>
    </source>
</evidence>
<keyword evidence="3" id="KW-1185">Reference proteome</keyword>
<evidence type="ECO:0000313" key="2">
    <source>
        <dbReference type="EMBL" id="ALC82559.1"/>
    </source>
</evidence>
<dbReference type="EMBL" id="CP012600">
    <property type="protein sequence ID" value="ALC82559.1"/>
    <property type="molecule type" value="Genomic_DNA"/>
</dbReference>
<name>A0A0M4FSM3_9BACI</name>
<dbReference type="PATRIC" id="fig|1441095.3.peg.3073"/>
<reference evidence="2 3" key="2">
    <citation type="journal article" date="2016" name="Int. J. Syst. Evol. Microbiol.">
        <title>Bacillus gobiensis sp. nov., isolated from a soil sample.</title>
        <authorList>
            <person name="Liu B."/>
            <person name="Liu G.H."/>
            <person name="Cetin S."/>
            <person name="Schumann P."/>
            <person name="Pan Z.Z."/>
            <person name="Chen Q.Q."/>
        </authorList>
    </citation>
    <scope>NUCLEOTIDE SEQUENCE [LARGE SCALE GENOMIC DNA]</scope>
    <source>
        <strain evidence="2 3">FJAT-4402</strain>
    </source>
</reference>
<dbReference type="Gene3D" id="4.10.810.10">
    <property type="entry name" value="Virus Scaffolding Protein, Chain A"/>
    <property type="match status" value="1"/>
</dbReference>
<dbReference type="SMART" id="SM00914">
    <property type="entry name" value="IDEAL"/>
    <property type="match status" value="1"/>
</dbReference>